<evidence type="ECO:0000313" key="1">
    <source>
        <dbReference type="EMBL" id="CAG8646828.1"/>
    </source>
</evidence>
<gene>
    <name evidence="1" type="ORF">RPERSI_LOCUS7709</name>
</gene>
<dbReference type="EMBL" id="CAJVQC010013284">
    <property type="protein sequence ID" value="CAG8646828.1"/>
    <property type="molecule type" value="Genomic_DNA"/>
</dbReference>
<proteinExistence type="predicted"/>
<keyword evidence="2" id="KW-1185">Reference proteome</keyword>
<name>A0ACA9NB96_9GLOM</name>
<reference evidence="1" key="1">
    <citation type="submission" date="2021-06" db="EMBL/GenBank/DDBJ databases">
        <authorList>
            <person name="Kallberg Y."/>
            <person name="Tangrot J."/>
            <person name="Rosling A."/>
        </authorList>
    </citation>
    <scope>NUCLEOTIDE SEQUENCE</scope>
    <source>
        <strain evidence="1">MA461A</strain>
    </source>
</reference>
<dbReference type="Proteomes" id="UP000789920">
    <property type="component" value="Unassembled WGS sequence"/>
</dbReference>
<accession>A0ACA9NB96</accession>
<protein>
    <submittedName>
        <fullName evidence="1">6175_t:CDS:1</fullName>
    </submittedName>
</protein>
<evidence type="ECO:0000313" key="2">
    <source>
        <dbReference type="Proteomes" id="UP000789920"/>
    </source>
</evidence>
<organism evidence="1 2">
    <name type="scientific">Racocetra persica</name>
    <dbReference type="NCBI Taxonomy" id="160502"/>
    <lineage>
        <taxon>Eukaryota</taxon>
        <taxon>Fungi</taxon>
        <taxon>Fungi incertae sedis</taxon>
        <taxon>Mucoromycota</taxon>
        <taxon>Glomeromycotina</taxon>
        <taxon>Glomeromycetes</taxon>
        <taxon>Diversisporales</taxon>
        <taxon>Gigasporaceae</taxon>
        <taxon>Racocetra</taxon>
    </lineage>
</organism>
<comment type="caution">
    <text evidence="1">The sequence shown here is derived from an EMBL/GenBank/DDBJ whole genome shotgun (WGS) entry which is preliminary data.</text>
</comment>
<feature type="non-terminal residue" evidence="1">
    <location>
        <position position="1"/>
    </location>
</feature>
<sequence length="133" mass="14609">NPEIILAPRIRNYEAALYPEIFIEEVLFMNTEGSHVCKSGEKTGTTCGELTAIDGVSTNQGFILYGVLKMLMFAAGGDSGGPVFHYVDFSRRYSLPYAFAVGIVVRAKVIRGTSIAVPANIIMQYGIRFMGRY</sequence>